<dbReference type="InParanoid" id="A0A1E7FJ08"/>
<evidence type="ECO:0000313" key="3">
    <source>
        <dbReference type="Proteomes" id="UP000095751"/>
    </source>
</evidence>
<feature type="region of interest" description="Disordered" evidence="1">
    <location>
        <begin position="26"/>
        <end position="45"/>
    </location>
</feature>
<evidence type="ECO:0000256" key="1">
    <source>
        <dbReference type="SAM" id="MobiDB-lite"/>
    </source>
</evidence>
<accession>A0A1E7FJ08</accession>
<dbReference type="KEGG" id="fcy:FRACYDRAFT_238570"/>
<dbReference type="GO" id="GO:0000987">
    <property type="term" value="F:cis-regulatory region sequence-specific DNA binding"/>
    <property type="evidence" value="ECO:0007669"/>
    <property type="project" value="TreeGrafter"/>
</dbReference>
<reference evidence="2 3" key="1">
    <citation type="submission" date="2016-09" db="EMBL/GenBank/DDBJ databases">
        <title>Extensive genetic diversity and differential bi-allelic expression allows diatom success in the polar Southern Ocean.</title>
        <authorList>
            <consortium name="DOE Joint Genome Institute"/>
            <person name="Mock T."/>
            <person name="Otillar R.P."/>
            <person name="Strauss J."/>
            <person name="Dupont C."/>
            <person name="Frickenhaus S."/>
            <person name="Maumus F."/>
            <person name="Mcmullan M."/>
            <person name="Sanges R."/>
            <person name="Schmutz J."/>
            <person name="Toseland A."/>
            <person name="Valas R."/>
            <person name="Veluchamy A."/>
            <person name="Ward B.J."/>
            <person name="Allen A."/>
            <person name="Barry K."/>
            <person name="Falciatore A."/>
            <person name="Ferrante M."/>
            <person name="Fortunato A.E."/>
            <person name="Gloeckner G."/>
            <person name="Gruber A."/>
            <person name="Hipkin R."/>
            <person name="Janech M."/>
            <person name="Kroth P."/>
            <person name="Leese F."/>
            <person name="Lindquist E."/>
            <person name="Lyon B.R."/>
            <person name="Martin J."/>
            <person name="Mayer C."/>
            <person name="Parker M."/>
            <person name="Quesneville H."/>
            <person name="Raymond J."/>
            <person name="Uhlig C."/>
            <person name="Valentin K.U."/>
            <person name="Worden A.Z."/>
            <person name="Armbrust E.V."/>
            <person name="Bowler C."/>
            <person name="Green B."/>
            <person name="Moulton V."/>
            <person name="Van Oosterhout C."/>
            <person name="Grigoriev I."/>
        </authorList>
    </citation>
    <scope>NUCLEOTIDE SEQUENCE [LARGE SCALE GENOMIC DNA]</scope>
    <source>
        <strain evidence="2 3">CCMP1102</strain>
    </source>
</reference>
<dbReference type="GO" id="GO:0042594">
    <property type="term" value="P:response to starvation"/>
    <property type="evidence" value="ECO:0007669"/>
    <property type="project" value="TreeGrafter"/>
</dbReference>
<keyword evidence="3" id="KW-1185">Reference proteome</keyword>
<feature type="compositionally biased region" description="Basic residues" evidence="1">
    <location>
        <begin position="349"/>
        <end position="373"/>
    </location>
</feature>
<feature type="compositionally biased region" description="Basic and acidic residues" evidence="1">
    <location>
        <begin position="1543"/>
        <end position="1555"/>
    </location>
</feature>
<name>A0A1E7FJ08_9STRA</name>
<feature type="region of interest" description="Disordered" evidence="1">
    <location>
        <begin position="423"/>
        <end position="487"/>
    </location>
</feature>
<dbReference type="OrthoDB" id="56942at2759"/>
<protein>
    <submittedName>
        <fullName evidence="2">Uncharacterized protein</fullName>
    </submittedName>
</protein>
<organism evidence="2 3">
    <name type="scientific">Fragilariopsis cylindrus CCMP1102</name>
    <dbReference type="NCBI Taxonomy" id="635003"/>
    <lineage>
        <taxon>Eukaryota</taxon>
        <taxon>Sar</taxon>
        <taxon>Stramenopiles</taxon>
        <taxon>Ochrophyta</taxon>
        <taxon>Bacillariophyta</taxon>
        <taxon>Bacillariophyceae</taxon>
        <taxon>Bacillariophycidae</taxon>
        <taxon>Bacillariales</taxon>
        <taxon>Bacillariaceae</taxon>
        <taxon>Fragilariopsis</taxon>
    </lineage>
</organism>
<dbReference type="EMBL" id="KV784357">
    <property type="protein sequence ID" value="OEU18137.1"/>
    <property type="molecule type" value="Genomic_DNA"/>
</dbReference>
<evidence type="ECO:0000313" key="2">
    <source>
        <dbReference type="EMBL" id="OEU18137.1"/>
    </source>
</evidence>
<feature type="region of interest" description="Disordered" evidence="1">
    <location>
        <begin position="1508"/>
        <end position="1527"/>
    </location>
</feature>
<proteinExistence type="predicted"/>
<gene>
    <name evidence="2" type="ORF">FRACYDRAFT_238570</name>
</gene>
<feature type="compositionally biased region" description="Low complexity" evidence="1">
    <location>
        <begin position="423"/>
        <end position="439"/>
    </location>
</feature>
<dbReference type="Proteomes" id="UP000095751">
    <property type="component" value="Unassembled WGS sequence"/>
</dbReference>
<feature type="compositionally biased region" description="Low complexity" evidence="1">
    <location>
        <begin position="449"/>
        <end position="459"/>
    </location>
</feature>
<feature type="region of interest" description="Disordered" evidence="1">
    <location>
        <begin position="345"/>
        <end position="376"/>
    </location>
</feature>
<feature type="region of interest" description="Disordered" evidence="1">
    <location>
        <begin position="1540"/>
        <end position="1568"/>
    </location>
</feature>
<sequence length="1778" mass="193523">MTSSLKGIIIDTDGVATSAAAMMKRSAGSNNSTSSSLPSIKTASSTEVDADESISSFVHSNASSTPVSVSVSISVSASDSNNNNASTTKISKSVSDLDAALLVPPPPPRSIITTTTIPGFDTTTTVPISSNVVEKNKRRTNNNVQIAVQQMEETIEITRQRSAVQQQLPSKKKKTTFLGGFSLASRMKTPSSKSKGGKRVVVEDTTDASTIVSTISNSSSNSVPVKVTPQEEEEVDVEDETTIRATVPLAVKGPEAVAVAEKVPDVQLETVSVINDKALSSSSSFVGNAIVVDKEQEKEQEQEQEQEQEEEDRNIVSFEVVLPHREQQHQQQQEPPPSMFFSAMEEHLSKRRSPSSRQTKRSIEKKHHLRRKKQPDLVEDSTDIDIDSNILSPSLTNRVRKIHSIDLKAMGIEVPRHRSIIQTATTSSSSSSSRPKSTSNNVVQEQEEPQQQQQQQQQPIEEHEEEEKQFTAEQEDDGDNNNDDDDAIEVEQSGSVIVVQKQQQQQQQQRQQQVVVKEPYRLVRIAASGGNNNGGGIEVLRSCTTTTDKCFSYDKNDEDEDIIVQCIIGDVTEAEAEEERSLLVYSPPTPIKHVRIIGVDDIIEAVIAQPPQSLLSLSLPSSSSSSKKKSMSGITVEKNKTMSNNKTVKQKKMEIFKATTTTTTPLRLLPKTATSKTSANASAVIDVDADSKKKLIIIEEIEASSNFIEEKKVDDVDFEGEEEVFKPFSDADAVPVVNSSNKKDDDSLLLVSSQTSKQQVESINKATKSTSVPTKNNPTNASATATATAAIDTPQVFFQREEPVPPAGTKSKAILVPKLPAPKKDTIKLHDTAATIQRSLDASLDAASILSPSMSPPRLGAAFVSPSASMIASHESSLQKTDVSSSLAKRSGTVVGVTLENKATLRNVKHVVHVNVLGIAGIVVDRKSCKDVTGHKHSPAPPEQMKAVVGITEFCEGKQENTITGNVTTFSSTLIHSPNTKLGKSRSGSSSSSASSLSLQRHIAVWASNNLGETPGSIIESKALQTEFADEHDPNSKYVSKFLTLSVALAKNSKTNDHVASVIGSAGIKVSDEMMRTGEDVTMDLPIYVLDGSASSFDNRVIKLKTTAKRKGIIRKLFVRQPDRNDIMNREDLMSAYSIDPSGDSMIRVQVRVETLPVGEDPKIPTDVYDEVEMLRKESKVDDATVTTELSDGSSILSGSCTASILPPAAAACRAFDAFIPTGPQKQKNPTFPSGEELYSKPLDMPSPNATDNDDGSFHTVSWKGKLLLRNKMNDAGDPGCKIFGNAVPLPTCTSETRMVVAKTIDDKIEEIAEHVFEKVGSCPALNVKEDSPSIGRSESFTTMGNDTFLTIRTAKGEEEEKNPIKPRVLLQEIRDFLGPVPTMDDVKHLAKELAETSGEYFFPEDPKVVANEDDDDNSSVGSATLVAFESGQLRMRSIDSPTWGRKNRRVRRRKTNTVPDNAQHFDDDILTCSTAGSFDSEPTIALNQPFGQEIMEQYGKEDILMENNESGTGITNNNKTDDDDETRTLESYPTALEDVGCEGDHEDSTLDEGRTSIVDGDEEDNDDVIDGRREVEEDKLSLPSVVKNIAEALSLEKACGYFGSKNQQQHPVPETVDPSDVHSVGDLTAITLEKNEIRKRSRRSLLSRLSIPKGILTGCTDADIEIVDADDNTMMEPNNSMTFDDDNGSIVCGQPRENYFADYENGQEGMSPLYARKQIDCPQLTEGNEVVETMAGGETTEEITTNQNAHTDTVLDGTSDLLLRIEEGVEEEDEDCC</sequence>
<feature type="region of interest" description="Disordered" evidence="1">
    <location>
        <begin position="215"/>
        <end position="237"/>
    </location>
</feature>
<dbReference type="PANTHER" id="PTHR14596:SF72">
    <property type="entry name" value="ZINC FINGER PROTEIN MSN2-RELATED"/>
    <property type="match status" value="1"/>
</dbReference>
<dbReference type="GO" id="GO:0005634">
    <property type="term" value="C:nucleus"/>
    <property type="evidence" value="ECO:0007669"/>
    <property type="project" value="TreeGrafter"/>
</dbReference>
<dbReference type="PANTHER" id="PTHR14596">
    <property type="entry name" value="ZINC FINGER PROTEIN"/>
    <property type="match status" value="1"/>
</dbReference>
<dbReference type="GO" id="GO:0000981">
    <property type="term" value="F:DNA-binding transcription factor activity, RNA polymerase II-specific"/>
    <property type="evidence" value="ECO:0007669"/>
    <property type="project" value="TreeGrafter"/>
</dbReference>
<feature type="compositionally biased region" description="Acidic residues" evidence="1">
    <location>
        <begin position="462"/>
        <end position="487"/>
    </location>
</feature>